<sequence>MIADLLTATEILIRAGLYRPPSYATCSNATPAPTQSTIAAAFIAYVCSYHNCSGAQTLVYVTATTTHIPTTNETVPKSGSITDDVRRHQFEVKRQ</sequence>
<evidence type="ECO:0000313" key="1">
    <source>
        <dbReference type="EMBL" id="CEG39966.1"/>
    </source>
</evidence>
<protein>
    <submittedName>
        <fullName evidence="1">Uncharacterized protein</fullName>
    </submittedName>
</protein>
<dbReference type="EMBL" id="CCYD01000442">
    <property type="protein sequence ID" value="CEG39966.1"/>
    <property type="molecule type" value="Genomic_DNA"/>
</dbReference>
<dbReference type="Proteomes" id="UP000054928">
    <property type="component" value="Unassembled WGS sequence"/>
</dbReference>
<dbReference type="AlphaFoldDB" id="A0A0P1AG00"/>
<keyword evidence="2" id="KW-1185">Reference proteome</keyword>
<dbReference type="GeneID" id="59053087"/>
<organism evidence="1 2">
    <name type="scientific">Plasmopara halstedii</name>
    <name type="common">Downy mildew of sunflower</name>
    <dbReference type="NCBI Taxonomy" id="4781"/>
    <lineage>
        <taxon>Eukaryota</taxon>
        <taxon>Sar</taxon>
        <taxon>Stramenopiles</taxon>
        <taxon>Oomycota</taxon>
        <taxon>Peronosporomycetes</taxon>
        <taxon>Peronosporales</taxon>
        <taxon>Peronosporaceae</taxon>
        <taxon>Plasmopara</taxon>
    </lineage>
</organism>
<proteinExistence type="predicted"/>
<dbReference type="RefSeq" id="XP_036263126.1">
    <property type="nucleotide sequence ID" value="XM_036407420.1"/>
</dbReference>
<reference evidence="2" key="1">
    <citation type="submission" date="2014-09" db="EMBL/GenBank/DDBJ databases">
        <authorList>
            <person name="Sharma Rahul"/>
            <person name="Thines Marco"/>
        </authorList>
    </citation>
    <scope>NUCLEOTIDE SEQUENCE [LARGE SCALE GENOMIC DNA]</scope>
</reference>
<evidence type="ECO:0000313" key="2">
    <source>
        <dbReference type="Proteomes" id="UP000054928"/>
    </source>
</evidence>
<accession>A0A0P1AG00</accession>
<name>A0A0P1AG00_PLAHL</name>